<name>A0A077CW11_TRIRP</name>
<dbReference type="AlphaFoldDB" id="A0A077CW11"/>
<evidence type="ECO:0000259" key="1">
    <source>
        <dbReference type="PROSITE" id="PS50994"/>
    </source>
</evidence>
<organism evidence="2">
    <name type="scientific">Trifolium repens</name>
    <name type="common">Creeping white clover</name>
    <dbReference type="NCBI Taxonomy" id="3899"/>
    <lineage>
        <taxon>Eukaryota</taxon>
        <taxon>Viridiplantae</taxon>
        <taxon>Streptophyta</taxon>
        <taxon>Embryophyta</taxon>
        <taxon>Tracheophyta</taxon>
        <taxon>Spermatophyta</taxon>
        <taxon>Magnoliopsida</taxon>
        <taxon>eudicotyledons</taxon>
        <taxon>Gunneridae</taxon>
        <taxon>Pentapetalae</taxon>
        <taxon>rosids</taxon>
        <taxon>fabids</taxon>
        <taxon>Fabales</taxon>
        <taxon>Fabaceae</taxon>
        <taxon>Papilionoideae</taxon>
        <taxon>50 kb inversion clade</taxon>
        <taxon>NPAAA clade</taxon>
        <taxon>Hologalegina</taxon>
        <taxon>IRL clade</taxon>
        <taxon>Trifolieae</taxon>
        <taxon>Trifolium</taxon>
    </lineage>
</organism>
<dbReference type="PANTHER" id="PTHR48475:SF1">
    <property type="entry name" value="RNASE H TYPE-1 DOMAIN-CONTAINING PROTEIN"/>
    <property type="match status" value="1"/>
</dbReference>
<dbReference type="InterPro" id="IPR041588">
    <property type="entry name" value="Integrase_H2C2"/>
</dbReference>
<dbReference type="Pfam" id="PF00665">
    <property type="entry name" value="rve"/>
    <property type="match status" value="1"/>
</dbReference>
<dbReference type="PANTHER" id="PTHR48475">
    <property type="entry name" value="RIBONUCLEASE H"/>
    <property type="match status" value="1"/>
</dbReference>
<feature type="domain" description="Integrase catalytic" evidence="1">
    <location>
        <begin position="153"/>
        <end position="322"/>
    </location>
</feature>
<dbReference type="Gene3D" id="1.10.340.70">
    <property type="match status" value="1"/>
</dbReference>
<proteinExistence type="predicted"/>
<dbReference type="SUPFAM" id="SSF53098">
    <property type="entry name" value="Ribonuclease H-like"/>
    <property type="match status" value="1"/>
</dbReference>
<dbReference type="PROSITE" id="PS50994">
    <property type="entry name" value="INTEGRASE"/>
    <property type="match status" value="1"/>
</dbReference>
<dbReference type="Gene3D" id="3.30.420.10">
    <property type="entry name" value="Ribonuclease H-like superfamily/Ribonuclease H"/>
    <property type="match status" value="1"/>
</dbReference>
<dbReference type="InterPro" id="IPR001584">
    <property type="entry name" value="Integrase_cat-core"/>
</dbReference>
<dbReference type="GO" id="GO:0015074">
    <property type="term" value="P:DNA integration"/>
    <property type="evidence" value="ECO:0007669"/>
    <property type="project" value="InterPro"/>
</dbReference>
<sequence>ADVPQDNGQDTTYDCDENSEIFEIFAIDNLSDNDWRKQLVEYLRNPNGTTNRKIKYRALSYVIIGNELMKKTPEGVLLKCLSETEAYLAISDVHSGACGSHQAGHKMKWLLFRQGVYWPTMLKDCIEFAKGCQECQRNSGIQHVPASELHSIVKPWPFRGWALDLIGEIKPSSSKNQRYILVGIDYFTKWIEAIPLPNVDQEAVISFIQSHIIYRFGIPESITTDQGSVFTGRKMVEFAQQTGFKLLTSTPYYAQANGQVEAAKKNIAQTFIIGLIKKHIAQKPRNWNKTLDQVLWACRNSPKESTNTTTNTTPFRLTYGHDAVLPVEIHLQSVRIQRQAEIPRNHYWDMMLDELVDLDEERIKALEMLIRQKERVAKAYNKKVKSKTFGVGNLVWKVILPMDKKDRVLGKWSPNWEGPFKVVQVFSNGAYEIEELTEEQRSLIINGKYLKKYKPALQEIKINEE</sequence>
<feature type="non-terminal residue" evidence="2">
    <location>
        <position position="1"/>
    </location>
</feature>
<dbReference type="Pfam" id="PF17921">
    <property type="entry name" value="Integrase_H2C2"/>
    <property type="match status" value="1"/>
</dbReference>
<reference evidence="2" key="1">
    <citation type="submission" date="2014-05" db="EMBL/GenBank/DDBJ databases">
        <title>Retrotransposon pol region from white clover species.</title>
        <authorList>
            <person name="Mascarenhas A.D."/>
            <person name="DeNicolo C.V."/>
            <person name="Laten H.M."/>
        </authorList>
    </citation>
    <scope>NUCLEOTIDE SEQUENCE</scope>
</reference>
<dbReference type="EMBL" id="KJ854183">
    <property type="protein sequence ID" value="AIL24041.1"/>
    <property type="molecule type" value="Genomic_DNA"/>
</dbReference>
<protein>
    <submittedName>
        <fullName evidence="2">Pol polyprotein</fullName>
    </submittedName>
</protein>
<dbReference type="InterPro" id="IPR012337">
    <property type="entry name" value="RNaseH-like_sf"/>
</dbReference>
<evidence type="ECO:0000313" key="2">
    <source>
        <dbReference type="EMBL" id="AIL24041.1"/>
    </source>
</evidence>
<dbReference type="GO" id="GO:0003676">
    <property type="term" value="F:nucleic acid binding"/>
    <property type="evidence" value="ECO:0007669"/>
    <property type="project" value="InterPro"/>
</dbReference>
<accession>A0A077CW11</accession>
<dbReference type="InterPro" id="IPR036397">
    <property type="entry name" value="RNaseH_sf"/>
</dbReference>